<comment type="caution">
    <text evidence="1">The sequence shown here is derived from an EMBL/GenBank/DDBJ whole genome shotgun (WGS) entry which is preliminary data.</text>
</comment>
<accession>A0A9P4K240</accession>
<reference evidence="2" key="1">
    <citation type="journal article" date="2020" name="Stud. Mycol.">
        <title>101 Dothideomycetes genomes: A test case for predicting lifestyles and emergence of pathogens.</title>
        <authorList>
            <person name="Haridas S."/>
            <person name="Albert R."/>
            <person name="Binder M."/>
            <person name="Bloem J."/>
            <person name="LaButti K."/>
            <person name="Salamov A."/>
            <person name="Andreopoulos B."/>
            <person name="Baker S."/>
            <person name="Barry K."/>
            <person name="Bills G."/>
            <person name="Bluhm B."/>
            <person name="Cannon C."/>
            <person name="Castanera R."/>
            <person name="Culley D."/>
            <person name="Daum C."/>
            <person name="Ezra D."/>
            <person name="Gonzalez J."/>
            <person name="Henrissat B."/>
            <person name="Kuo A."/>
            <person name="Liang C."/>
            <person name="Lipzen A."/>
            <person name="Lutzoni F."/>
            <person name="Magnuson J."/>
            <person name="Mondo S."/>
            <person name="Nolan M."/>
            <person name="Ohm R."/>
            <person name="Pangilinan J."/>
            <person name="Park H.-J."/>
            <person name="Ramirez L."/>
            <person name="Alfaro M."/>
            <person name="Sun H."/>
            <person name="Tritt A."/>
            <person name="Yoshinaga Y."/>
            <person name="Zwiers L.-H."/>
            <person name="Turgeon B."/>
            <person name="Goodwin S."/>
            <person name="Spatafora J."/>
            <person name="Crous P."/>
            <person name="Grigoriev I."/>
        </authorList>
    </citation>
    <scope>NUCLEOTIDE SEQUENCE [LARGE SCALE GENOMIC DNA]</scope>
    <source>
        <strain evidence="2">CBS 304.66</strain>
    </source>
</reference>
<sequence>MERDGWQVVVVGNFNVAPDERDGYPRLRTFRRQHVINRADFLSKMFSKYNGWICEYSRESRKEKWAGVDICRELHTEKRGYTYYPRTKEWESSCDKFDYVIVGRKPWKREMAMSSKILEIGERDPSDHCPVWVDINIGKDKKHIEK</sequence>
<dbReference type="SUPFAM" id="SSF56219">
    <property type="entry name" value="DNase I-like"/>
    <property type="match status" value="1"/>
</dbReference>
<gene>
    <name evidence="1" type="ORF">CC78DRAFT_360892</name>
</gene>
<keyword evidence="2" id="KW-1185">Reference proteome</keyword>
<dbReference type="InterPro" id="IPR036691">
    <property type="entry name" value="Endo/exonu/phosph_ase_sf"/>
</dbReference>
<dbReference type="OrthoDB" id="498125at2759"/>
<dbReference type="Gene3D" id="3.60.10.10">
    <property type="entry name" value="Endonuclease/exonuclease/phosphatase"/>
    <property type="match status" value="1"/>
</dbReference>
<organism evidence="1 2">
    <name type="scientific">Lojkania enalia</name>
    <dbReference type="NCBI Taxonomy" id="147567"/>
    <lineage>
        <taxon>Eukaryota</taxon>
        <taxon>Fungi</taxon>
        <taxon>Dikarya</taxon>
        <taxon>Ascomycota</taxon>
        <taxon>Pezizomycotina</taxon>
        <taxon>Dothideomycetes</taxon>
        <taxon>Pleosporomycetidae</taxon>
        <taxon>Pleosporales</taxon>
        <taxon>Pleosporales incertae sedis</taxon>
        <taxon>Lojkania</taxon>
    </lineage>
</organism>
<dbReference type="Proteomes" id="UP000800093">
    <property type="component" value="Unassembled WGS sequence"/>
</dbReference>
<protein>
    <submittedName>
        <fullName evidence="1">Uncharacterized protein</fullName>
    </submittedName>
</protein>
<evidence type="ECO:0000313" key="1">
    <source>
        <dbReference type="EMBL" id="KAF2261202.1"/>
    </source>
</evidence>
<name>A0A9P4K240_9PLEO</name>
<dbReference type="AlphaFoldDB" id="A0A9P4K240"/>
<evidence type="ECO:0000313" key="2">
    <source>
        <dbReference type="Proteomes" id="UP000800093"/>
    </source>
</evidence>
<proteinExistence type="predicted"/>
<dbReference type="EMBL" id="ML986662">
    <property type="protein sequence ID" value="KAF2261202.1"/>
    <property type="molecule type" value="Genomic_DNA"/>
</dbReference>